<sequence>MMRKNGVQVDRGIEMRGVVDAGVVGVAETITVVVDCTVPVVVATAAPRAVGVWPAASGAAAALVQFFGISSGDIPNVAADTSSVGVAVDGNAGATCASVRAVDAAGNATFDVMAATSTFVAGDVVVADDDIATTGSVAAVSAHAFIVVDVSAAAVGVNVAHVAVVSMADGTVAEVATETDAAVATSDVATGLVVGVVSAALVVAISADVVMAADAEVAEAGVANAACATGAETTAAADVVADVVGAPAIAVDSDSVAACVEVADAIVKNAAGCGVTDESLVPMNQAYDHIPSSSDERSDSEEEDEEECFDSD</sequence>
<dbReference type="EMBL" id="JAJAGQ010000003">
    <property type="protein sequence ID" value="KAJ8566861.1"/>
    <property type="molecule type" value="Genomic_DNA"/>
</dbReference>
<evidence type="ECO:0000313" key="3">
    <source>
        <dbReference type="Proteomes" id="UP001152561"/>
    </source>
</evidence>
<accession>A0A9Q1MRR0</accession>
<proteinExistence type="predicted"/>
<dbReference type="Proteomes" id="UP001152561">
    <property type="component" value="Unassembled WGS sequence"/>
</dbReference>
<evidence type="ECO:0000256" key="1">
    <source>
        <dbReference type="SAM" id="MobiDB-lite"/>
    </source>
</evidence>
<protein>
    <submittedName>
        <fullName evidence="2">Uncharacterized protein</fullName>
    </submittedName>
</protein>
<organism evidence="2 3">
    <name type="scientific">Anisodus acutangulus</name>
    <dbReference type="NCBI Taxonomy" id="402998"/>
    <lineage>
        <taxon>Eukaryota</taxon>
        <taxon>Viridiplantae</taxon>
        <taxon>Streptophyta</taxon>
        <taxon>Embryophyta</taxon>
        <taxon>Tracheophyta</taxon>
        <taxon>Spermatophyta</taxon>
        <taxon>Magnoliopsida</taxon>
        <taxon>eudicotyledons</taxon>
        <taxon>Gunneridae</taxon>
        <taxon>Pentapetalae</taxon>
        <taxon>asterids</taxon>
        <taxon>lamiids</taxon>
        <taxon>Solanales</taxon>
        <taxon>Solanaceae</taxon>
        <taxon>Solanoideae</taxon>
        <taxon>Hyoscyameae</taxon>
        <taxon>Anisodus</taxon>
    </lineage>
</organism>
<gene>
    <name evidence="2" type="ORF">K7X08_019069</name>
</gene>
<keyword evidence="3" id="KW-1185">Reference proteome</keyword>
<dbReference type="AlphaFoldDB" id="A0A9Q1MRR0"/>
<feature type="region of interest" description="Disordered" evidence="1">
    <location>
        <begin position="284"/>
        <end position="312"/>
    </location>
</feature>
<name>A0A9Q1MRR0_9SOLA</name>
<feature type="compositionally biased region" description="Acidic residues" evidence="1">
    <location>
        <begin position="298"/>
        <end position="312"/>
    </location>
</feature>
<evidence type="ECO:0000313" key="2">
    <source>
        <dbReference type="EMBL" id="KAJ8566861.1"/>
    </source>
</evidence>
<comment type="caution">
    <text evidence="2">The sequence shown here is derived from an EMBL/GenBank/DDBJ whole genome shotgun (WGS) entry which is preliminary data.</text>
</comment>
<reference evidence="3" key="1">
    <citation type="journal article" date="2023" name="Proc. Natl. Acad. Sci. U.S.A.">
        <title>Genomic and structural basis for evolution of tropane alkaloid biosynthesis.</title>
        <authorList>
            <person name="Wanga Y.-J."/>
            <person name="Taina T."/>
            <person name="Yua J.-Y."/>
            <person name="Lia J."/>
            <person name="Xua B."/>
            <person name="Chenc J."/>
            <person name="D'Auriad J.C."/>
            <person name="Huanga J.-P."/>
            <person name="Huanga S.-X."/>
        </authorList>
    </citation>
    <scope>NUCLEOTIDE SEQUENCE [LARGE SCALE GENOMIC DNA]</scope>
    <source>
        <strain evidence="3">cv. KIB-2019</strain>
    </source>
</reference>